<dbReference type="AlphaFoldDB" id="A0A9P6JPH7"/>
<evidence type="ECO:0000313" key="2">
    <source>
        <dbReference type="EMBL" id="KAF9527823.1"/>
    </source>
</evidence>
<evidence type="ECO:0000313" key="3">
    <source>
        <dbReference type="Proteomes" id="UP000807306"/>
    </source>
</evidence>
<sequence length="147" mass="16633">MSFNICSGVSSNRKIEVFVSKFTINLDDSWFHLAPNFDDPTKSQWKRNGWEVIVFKEGNVHRGWYLDCANQIVNITFYGFSQDLGVVRESPRRLSSLAEVDSSEEDSRLVDPSKPVEPSHPEGASDPAEKYEFGVSYSPSPFPENIP</sequence>
<evidence type="ECO:0000256" key="1">
    <source>
        <dbReference type="SAM" id="MobiDB-lite"/>
    </source>
</evidence>
<gene>
    <name evidence="2" type="ORF">CPB83DRAFT_855674</name>
</gene>
<organism evidence="2 3">
    <name type="scientific">Crepidotus variabilis</name>
    <dbReference type="NCBI Taxonomy" id="179855"/>
    <lineage>
        <taxon>Eukaryota</taxon>
        <taxon>Fungi</taxon>
        <taxon>Dikarya</taxon>
        <taxon>Basidiomycota</taxon>
        <taxon>Agaricomycotina</taxon>
        <taxon>Agaricomycetes</taxon>
        <taxon>Agaricomycetidae</taxon>
        <taxon>Agaricales</taxon>
        <taxon>Agaricineae</taxon>
        <taxon>Crepidotaceae</taxon>
        <taxon>Crepidotus</taxon>
    </lineage>
</organism>
<dbReference type="EMBL" id="MU157858">
    <property type="protein sequence ID" value="KAF9527823.1"/>
    <property type="molecule type" value="Genomic_DNA"/>
</dbReference>
<reference evidence="2" key="1">
    <citation type="submission" date="2020-11" db="EMBL/GenBank/DDBJ databases">
        <authorList>
            <consortium name="DOE Joint Genome Institute"/>
            <person name="Ahrendt S."/>
            <person name="Riley R."/>
            <person name="Andreopoulos W."/>
            <person name="Labutti K."/>
            <person name="Pangilinan J."/>
            <person name="Ruiz-Duenas F.J."/>
            <person name="Barrasa J.M."/>
            <person name="Sanchez-Garcia M."/>
            <person name="Camarero S."/>
            <person name="Miyauchi S."/>
            <person name="Serrano A."/>
            <person name="Linde D."/>
            <person name="Babiker R."/>
            <person name="Drula E."/>
            <person name="Ayuso-Fernandez I."/>
            <person name="Pacheco R."/>
            <person name="Padilla G."/>
            <person name="Ferreira P."/>
            <person name="Barriuso J."/>
            <person name="Kellner H."/>
            <person name="Castanera R."/>
            <person name="Alfaro M."/>
            <person name="Ramirez L."/>
            <person name="Pisabarro A.G."/>
            <person name="Kuo A."/>
            <person name="Tritt A."/>
            <person name="Lipzen A."/>
            <person name="He G."/>
            <person name="Yan M."/>
            <person name="Ng V."/>
            <person name="Cullen D."/>
            <person name="Martin F."/>
            <person name="Rosso M.-N."/>
            <person name="Henrissat B."/>
            <person name="Hibbett D."/>
            <person name="Martinez A.T."/>
            <person name="Grigoriev I.V."/>
        </authorList>
    </citation>
    <scope>NUCLEOTIDE SEQUENCE</scope>
    <source>
        <strain evidence="2">CBS 506.95</strain>
    </source>
</reference>
<proteinExistence type="predicted"/>
<protein>
    <submittedName>
        <fullName evidence="2">Uncharacterized protein</fullName>
    </submittedName>
</protein>
<name>A0A9P6JPH7_9AGAR</name>
<keyword evidence="3" id="KW-1185">Reference proteome</keyword>
<dbReference type="Proteomes" id="UP000807306">
    <property type="component" value="Unassembled WGS sequence"/>
</dbReference>
<feature type="region of interest" description="Disordered" evidence="1">
    <location>
        <begin position="97"/>
        <end position="147"/>
    </location>
</feature>
<comment type="caution">
    <text evidence="2">The sequence shown here is derived from an EMBL/GenBank/DDBJ whole genome shotgun (WGS) entry which is preliminary data.</text>
</comment>
<accession>A0A9P6JPH7</accession>
<dbReference type="OrthoDB" id="2940489at2759"/>